<evidence type="ECO:0000256" key="3">
    <source>
        <dbReference type="RuleBase" id="RU000640"/>
    </source>
</evidence>
<dbReference type="Pfam" id="PF01025">
    <property type="entry name" value="GrpE"/>
    <property type="match status" value="1"/>
</dbReference>
<dbReference type="GO" id="GO:0000774">
    <property type="term" value="F:adenyl-nucleotide exchange factor activity"/>
    <property type="evidence" value="ECO:0007669"/>
    <property type="project" value="InterPro"/>
</dbReference>
<dbReference type="InterPro" id="IPR009012">
    <property type="entry name" value="GrpE_head"/>
</dbReference>
<reference evidence="9" key="1">
    <citation type="submission" date="2016-06" db="UniProtKB">
        <authorList>
            <consortium name="WormBaseParasite"/>
        </authorList>
    </citation>
    <scope>IDENTIFICATION</scope>
</reference>
<protein>
    <recommendedName>
        <fullName evidence="3">GrpE protein homolog</fullName>
    </recommendedName>
</protein>
<evidence type="ECO:0000256" key="1">
    <source>
        <dbReference type="ARBA" id="ARBA00009054"/>
    </source>
</evidence>
<dbReference type="GO" id="GO:0051082">
    <property type="term" value="F:unfolded protein binding"/>
    <property type="evidence" value="ECO:0007669"/>
    <property type="project" value="TreeGrafter"/>
</dbReference>
<proteinExistence type="inferred from homology"/>
<comment type="function">
    <text evidence="3">Essential component of the PAM complex, a complex required for the translocation of transit peptide-containing proteins from the inner membrane into the mitochondrial matrix in an ATP-dependent manner.</text>
</comment>
<organism evidence="9">
    <name type="scientific">Schistocephalus solidus</name>
    <name type="common">Tapeworm</name>
    <dbReference type="NCBI Taxonomy" id="70667"/>
    <lineage>
        <taxon>Eukaryota</taxon>
        <taxon>Metazoa</taxon>
        <taxon>Spiralia</taxon>
        <taxon>Lophotrochozoa</taxon>
        <taxon>Platyhelminthes</taxon>
        <taxon>Cestoda</taxon>
        <taxon>Eucestoda</taxon>
        <taxon>Diphyllobothriidea</taxon>
        <taxon>Diphyllobothriidae</taxon>
        <taxon>Schistocephalus</taxon>
    </lineage>
</organism>
<dbReference type="InterPro" id="IPR000740">
    <property type="entry name" value="GrpE"/>
</dbReference>
<dbReference type="SUPFAM" id="SSF58014">
    <property type="entry name" value="Coiled-coil domain of nucleotide exchange factor GrpE"/>
    <property type="match status" value="1"/>
</dbReference>
<dbReference type="InterPro" id="IPR013805">
    <property type="entry name" value="GrpE_CC"/>
</dbReference>
<dbReference type="Proteomes" id="UP000275846">
    <property type="component" value="Unassembled WGS sequence"/>
</dbReference>
<evidence type="ECO:0000256" key="2">
    <source>
        <dbReference type="ARBA" id="ARBA00023186"/>
    </source>
</evidence>
<evidence type="ECO:0000256" key="6">
    <source>
        <dbReference type="SAM" id="MobiDB-lite"/>
    </source>
</evidence>
<keyword evidence="3" id="KW-0496">Mitochondrion</keyword>
<dbReference type="GO" id="GO:0030150">
    <property type="term" value="P:protein import into mitochondrial matrix"/>
    <property type="evidence" value="ECO:0007669"/>
    <property type="project" value="TreeGrafter"/>
</dbReference>
<evidence type="ECO:0000313" key="9">
    <source>
        <dbReference type="WBParaSite" id="SSLN_0000076401-mRNA-1"/>
    </source>
</evidence>
<dbReference type="OrthoDB" id="201635at2759"/>
<gene>
    <name evidence="7" type="ORF">SSLN_LOCUS731</name>
</gene>
<evidence type="ECO:0000256" key="4">
    <source>
        <dbReference type="RuleBase" id="RU004478"/>
    </source>
</evidence>
<dbReference type="FunFam" id="3.90.20.20:FF:000003">
    <property type="entry name" value="GrpE protein homolog"/>
    <property type="match status" value="1"/>
</dbReference>
<dbReference type="HAMAP" id="MF_01151">
    <property type="entry name" value="GrpE"/>
    <property type="match status" value="1"/>
</dbReference>
<comment type="subcellular location">
    <subcellularLocation>
        <location evidence="3">Mitochondrion matrix</location>
    </subcellularLocation>
</comment>
<dbReference type="PROSITE" id="PS01071">
    <property type="entry name" value="GRPE"/>
    <property type="match status" value="1"/>
</dbReference>
<dbReference type="PANTHER" id="PTHR21237:SF23">
    <property type="entry name" value="GRPE PROTEIN HOMOLOG, MITOCHONDRIAL"/>
    <property type="match status" value="1"/>
</dbReference>
<evidence type="ECO:0000313" key="7">
    <source>
        <dbReference type="EMBL" id="VDL86130.1"/>
    </source>
</evidence>
<dbReference type="EMBL" id="UYSU01000695">
    <property type="protein sequence ID" value="VDL86130.1"/>
    <property type="molecule type" value="Genomic_DNA"/>
</dbReference>
<accession>A0A183S933</accession>
<keyword evidence="8" id="KW-1185">Reference proteome</keyword>
<dbReference type="AlphaFoldDB" id="A0A183S933"/>
<comment type="similarity">
    <text evidence="1 4">Belongs to the GrpE family.</text>
</comment>
<dbReference type="GO" id="GO:0001405">
    <property type="term" value="C:PAM complex, Tim23 associated import motor"/>
    <property type="evidence" value="ECO:0007669"/>
    <property type="project" value="TreeGrafter"/>
</dbReference>
<dbReference type="GO" id="GO:0051087">
    <property type="term" value="F:protein-folding chaperone binding"/>
    <property type="evidence" value="ECO:0007669"/>
    <property type="project" value="InterPro"/>
</dbReference>
<dbReference type="CDD" id="cd00446">
    <property type="entry name" value="GrpE"/>
    <property type="match status" value="1"/>
</dbReference>
<keyword evidence="2 3" id="KW-0143">Chaperone</keyword>
<dbReference type="PANTHER" id="PTHR21237">
    <property type="entry name" value="GRPE PROTEIN"/>
    <property type="match status" value="1"/>
</dbReference>
<feature type="region of interest" description="Disordered" evidence="6">
    <location>
        <begin position="67"/>
        <end position="87"/>
    </location>
</feature>
<evidence type="ECO:0000313" key="8">
    <source>
        <dbReference type="Proteomes" id="UP000275846"/>
    </source>
</evidence>
<dbReference type="WBParaSite" id="SSLN_0000076401-mRNA-1">
    <property type="protein sequence ID" value="SSLN_0000076401-mRNA-1"/>
    <property type="gene ID" value="SSLN_0000076401"/>
</dbReference>
<evidence type="ECO:0000256" key="5">
    <source>
        <dbReference type="SAM" id="Coils"/>
    </source>
</evidence>
<dbReference type="Gene3D" id="3.90.20.20">
    <property type="match status" value="1"/>
</dbReference>
<reference evidence="7 8" key="2">
    <citation type="submission" date="2018-11" db="EMBL/GenBank/DDBJ databases">
        <authorList>
            <consortium name="Pathogen Informatics"/>
        </authorList>
    </citation>
    <scope>NUCLEOTIDE SEQUENCE [LARGE SCALE GENOMIC DNA]</scope>
    <source>
        <strain evidence="7 8">NST_G2</strain>
    </source>
</reference>
<feature type="coiled-coil region" evidence="5">
    <location>
        <begin position="88"/>
        <end position="122"/>
    </location>
</feature>
<name>A0A183S933_SCHSO</name>
<dbReference type="Gene3D" id="2.30.22.10">
    <property type="entry name" value="Head domain of nucleotide exchange factor GrpE"/>
    <property type="match status" value="1"/>
</dbReference>
<dbReference type="GO" id="GO:0042803">
    <property type="term" value="F:protein homodimerization activity"/>
    <property type="evidence" value="ECO:0007669"/>
    <property type="project" value="InterPro"/>
</dbReference>
<dbReference type="SUPFAM" id="SSF51064">
    <property type="entry name" value="Head domain of nucleotide exchange factor GrpE"/>
    <property type="match status" value="1"/>
</dbReference>
<sequence>MNIPLLFITVSSWPPCLVYRNTYRRKNARPADACLSIRLLSSLISFFMVGNKSSCFEPHSSRIFGFSTEAPQTTDKKPEQSAPPKPEMETLEADYKKILQAKNEFEDKYKRALAESENVRKRMLRQVEEAKLFGIQSFCKDLLDVADILAKATESAPEDQLKPDVNPHFLQLHEGLKMTNAQLLKVFGKHNLHRIAPEVGDKFDPNFHEAVFTVPIKGENEPNTIANVTKVGYRLQERTLRPAFVGVFVAS</sequence>
<keyword evidence="5" id="KW-0175">Coiled coil</keyword>
<dbReference type="GO" id="GO:0006457">
    <property type="term" value="P:protein folding"/>
    <property type="evidence" value="ECO:0007669"/>
    <property type="project" value="InterPro"/>
</dbReference>
<dbReference type="PRINTS" id="PR00773">
    <property type="entry name" value="GRPEPROTEIN"/>
</dbReference>
<dbReference type="STRING" id="70667.A0A183S933"/>